<dbReference type="GO" id="GO:0000209">
    <property type="term" value="P:protein polyubiquitination"/>
    <property type="evidence" value="ECO:0007669"/>
    <property type="project" value="TreeGrafter"/>
</dbReference>
<dbReference type="EC" id="2.3.2.27" evidence="2"/>
<evidence type="ECO:0000256" key="6">
    <source>
        <dbReference type="ARBA" id="ARBA00022833"/>
    </source>
</evidence>
<dbReference type="SMART" id="SM00184">
    <property type="entry name" value="RING"/>
    <property type="match status" value="1"/>
</dbReference>
<dbReference type="PANTHER" id="PTHR24104:SF47">
    <property type="entry name" value="E3 UBIQUITIN-PROTEIN LIGASE NHLRC1"/>
    <property type="match status" value="1"/>
</dbReference>
<dbReference type="Pfam" id="PF13445">
    <property type="entry name" value="zf-RING_UBOX"/>
    <property type="match status" value="1"/>
</dbReference>
<evidence type="ECO:0000256" key="7">
    <source>
        <dbReference type="PROSITE-ProRule" id="PRU00175"/>
    </source>
</evidence>
<feature type="domain" description="RING-type" evidence="9">
    <location>
        <begin position="23"/>
        <end position="73"/>
    </location>
</feature>
<dbReference type="InterPro" id="IPR001841">
    <property type="entry name" value="Znf_RING"/>
</dbReference>
<organism evidence="10 11">
    <name type="scientific">Albula goreensis</name>
    <dbReference type="NCBI Taxonomy" id="1534307"/>
    <lineage>
        <taxon>Eukaryota</taxon>
        <taxon>Metazoa</taxon>
        <taxon>Chordata</taxon>
        <taxon>Craniata</taxon>
        <taxon>Vertebrata</taxon>
        <taxon>Euteleostomi</taxon>
        <taxon>Actinopterygii</taxon>
        <taxon>Neopterygii</taxon>
        <taxon>Teleostei</taxon>
        <taxon>Albuliformes</taxon>
        <taxon>Albulidae</taxon>
        <taxon>Albula</taxon>
    </lineage>
</organism>
<dbReference type="InterPro" id="IPR027370">
    <property type="entry name" value="Znf-RING_euk"/>
</dbReference>
<evidence type="ECO:0000256" key="8">
    <source>
        <dbReference type="PROSITE-ProRule" id="PRU00504"/>
    </source>
</evidence>
<keyword evidence="11" id="KW-1185">Reference proteome</keyword>
<dbReference type="InterPro" id="IPR017907">
    <property type="entry name" value="Znf_RING_CS"/>
</dbReference>
<dbReference type="GO" id="GO:0043161">
    <property type="term" value="P:proteasome-mediated ubiquitin-dependent protein catabolic process"/>
    <property type="evidence" value="ECO:0007669"/>
    <property type="project" value="TreeGrafter"/>
</dbReference>
<dbReference type="OrthoDB" id="10020332at2759"/>
<dbReference type="SUPFAM" id="SSF63829">
    <property type="entry name" value="Calcium-dependent phosphotriesterase"/>
    <property type="match status" value="1"/>
</dbReference>
<dbReference type="Gene3D" id="3.30.40.10">
    <property type="entry name" value="Zinc/RING finger domain, C3HC4 (zinc finger)"/>
    <property type="match status" value="1"/>
</dbReference>
<evidence type="ECO:0000256" key="5">
    <source>
        <dbReference type="ARBA" id="ARBA00022771"/>
    </source>
</evidence>
<comment type="caution">
    <text evidence="10">The sequence shown here is derived from an EMBL/GenBank/DDBJ whole genome shotgun (WGS) entry which is preliminary data.</text>
</comment>
<dbReference type="InterPro" id="IPR013083">
    <property type="entry name" value="Znf_RING/FYVE/PHD"/>
</dbReference>
<dbReference type="PROSITE" id="PS50089">
    <property type="entry name" value="ZF_RING_2"/>
    <property type="match status" value="1"/>
</dbReference>
<dbReference type="PROSITE" id="PS00518">
    <property type="entry name" value="ZF_RING_1"/>
    <property type="match status" value="1"/>
</dbReference>
<feature type="repeat" description="NHL" evidence="8">
    <location>
        <begin position="462"/>
        <end position="497"/>
    </location>
</feature>
<dbReference type="PROSITE" id="PS51125">
    <property type="entry name" value="NHL"/>
    <property type="match status" value="1"/>
</dbReference>
<name>A0A8T3DLH5_9TELE</name>
<evidence type="ECO:0000256" key="1">
    <source>
        <dbReference type="ARBA" id="ARBA00000900"/>
    </source>
</evidence>
<dbReference type="InterPro" id="IPR001258">
    <property type="entry name" value="NHL_repeat"/>
</dbReference>
<dbReference type="PANTHER" id="PTHR24104">
    <property type="entry name" value="E3 UBIQUITIN-PROTEIN LIGASE NHLRC1-RELATED"/>
    <property type="match status" value="1"/>
</dbReference>
<evidence type="ECO:0000259" key="9">
    <source>
        <dbReference type="PROSITE" id="PS50089"/>
    </source>
</evidence>
<keyword evidence="6" id="KW-0862">Zinc</keyword>
<reference evidence="10" key="1">
    <citation type="submission" date="2021-01" db="EMBL/GenBank/DDBJ databases">
        <authorList>
            <person name="Zahm M."/>
            <person name="Roques C."/>
            <person name="Cabau C."/>
            <person name="Klopp C."/>
            <person name="Donnadieu C."/>
            <person name="Jouanno E."/>
            <person name="Lampietro C."/>
            <person name="Louis A."/>
            <person name="Herpin A."/>
            <person name="Echchiki A."/>
            <person name="Berthelot C."/>
            <person name="Parey E."/>
            <person name="Roest-Crollius H."/>
            <person name="Braasch I."/>
            <person name="Postlethwait J."/>
            <person name="Bobe J."/>
            <person name="Montfort J."/>
            <person name="Bouchez O."/>
            <person name="Begum T."/>
            <person name="Mejri S."/>
            <person name="Adams A."/>
            <person name="Chen W.-J."/>
            <person name="Guiguen Y."/>
        </authorList>
    </citation>
    <scope>NUCLEOTIDE SEQUENCE</scope>
    <source>
        <tissue evidence="10">Blood</tissue>
    </source>
</reference>
<gene>
    <name evidence="10" type="ORF">AGOR_G00111290</name>
</gene>
<comment type="catalytic activity">
    <reaction evidence="1">
        <text>S-ubiquitinyl-[E2 ubiquitin-conjugating enzyme]-L-cysteine + [acceptor protein]-L-lysine = [E2 ubiquitin-conjugating enzyme]-L-cysteine + N(6)-ubiquitinyl-[acceptor protein]-L-lysine.</text>
        <dbReference type="EC" id="2.3.2.27"/>
    </reaction>
</comment>
<dbReference type="Gene3D" id="2.120.10.30">
    <property type="entry name" value="TolB, C-terminal domain"/>
    <property type="match status" value="1"/>
</dbReference>
<evidence type="ECO:0000313" key="11">
    <source>
        <dbReference type="Proteomes" id="UP000829720"/>
    </source>
</evidence>
<dbReference type="EMBL" id="JAERUA010000009">
    <property type="protein sequence ID" value="KAI1895878.1"/>
    <property type="molecule type" value="Genomic_DNA"/>
</dbReference>
<sequence>MEPGTVWAMSDPDPSASECVSTCPVCAERYDQRRRRPKLLGCGHTFCLSCLMEISGRGGLDADVREIRCPLCRRATDLPGQGVTDLADNFAVIGFACSSREGSGGGPRGRCDRHPEENIGHFCICRLSCPCCAPKHKSQIPHHNIEGAESAGEKIRFALDYCEEKQMLLDKLLQDWAYERRQVDVLRSSLERQANAARDTELLSQVWTLMGLRDGVPPKCPRPVLSGTRAPATCWSFASPLRADRENDDIERSGTFLLSKPGPDGPYPPGPVNSQWLGKDGGEKGVVLPVGVAVTPGGIVLVTDHGGQWVRVLDLYGNHRMALQRGWVAEAGVGLLAGACAGVAVSSLGYLVVLARPGSRCVSAHSRDGRRLFSLQLGWHHPFGVAITAKRQLVVSDCCERGTLSILTVDWTSGGILHLQRIRGLRCPSFLACSHCDNAIVVSTSGSVHLYDITGTLIWRSGSEQGIVHPTGVAFDSEHNVIVADHGSGRVVLLSRDGRLLKCVIHGLAGPQGLALSPRGILLIADHGTSKLLTQPYQPTHTPSQLPFID</sequence>
<dbReference type="GO" id="GO:0061630">
    <property type="term" value="F:ubiquitin protein ligase activity"/>
    <property type="evidence" value="ECO:0007669"/>
    <property type="project" value="UniProtKB-EC"/>
</dbReference>
<proteinExistence type="predicted"/>
<accession>A0A8T3DLH5</accession>
<dbReference type="InterPro" id="IPR011042">
    <property type="entry name" value="6-blade_b-propeller_TolB-like"/>
</dbReference>
<dbReference type="GO" id="GO:0008270">
    <property type="term" value="F:zinc ion binding"/>
    <property type="evidence" value="ECO:0007669"/>
    <property type="project" value="UniProtKB-KW"/>
</dbReference>
<evidence type="ECO:0000256" key="3">
    <source>
        <dbReference type="ARBA" id="ARBA00022723"/>
    </source>
</evidence>
<dbReference type="SUPFAM" id="SSF57850">
    <property type="entry name" value="RING/U-box"/>
    <property type="match status" value="1"/>
</dbReference>
<keyword evidence="4" id="KW-0677">Repeat</keyword>
<evidence type="ECO:0000256" key="2">
    <source>
        <dbReference type="ARBA" id="ARBA00012483"/>
    </source>
</evidence>
<protein>
    <recommendedName>
        <fullName evidence="2">RING-type E3 ubiquitin transferase</fullName>
        <ecNumber evidence="2">2.3.2.27</ecNumber>
    </recommendedName>
</protein>
<dbReference type="AlphaFoldDB" id="A0A8T3DLH5"/>
<evidence type="ECO:0000313" key="10">
    <source>
        <dbReference type="EMBL" id="KAI1895878.1"/>
    </source>
</evidence>
<evidence type="ECO:0000256" key="4">
    <source>
        <dbReference type="ARBA" id="ARBA00022737"/>
    </source>
</evidence>
<dbReference type="InterPro" id="IPR050952">
    <property type="entry name" value="TRIM-NHL_E3_ligases"/>
</dbReference>
<dbReference type="Proteomes" id="UP000829720">
    <property type="component" value="Unassembled WGS sequence"/>
</dbReference>
<keyword evidence="5 7" id="KW-0863">Zinc-finger</keyword>
<keyword evidence="3" id="KW-0479">Metal-binding</keyword>